<accession>A0ABN3ST20</accession>
<name>A0ABN3ST20_9ACTN</name>
<dbReference type="Pfam" id="PF19803">
    <property type="entry name" value="DUF6286"/>
    <property type="match status" value="1"/>
</dbReference>
<gene>
    <name evidence="3" type="ORF">GCM10010412_071120</name>
</gene>
<evidence type="ECO:0000259" key="2">
    <source>
        <dbReference type="Pfam" id="PF19803"/>
    </source>
</evidence>
<sequence length="214" mass="22188">MAGRAPVPLVGVMTTLQELLPGGAALTEGDTPRRRAARVLKPARTPAGVVVSAALAVLFSLTAAEVVAALLGGRLGLVPIDRVADLAAATPWSHPNLQLGALVTAVVGLVLLGLAVLPGRARLLALGTSDSRLVIGITRTGLRRTLKTAAEDVDGVESVRVRLRRRMIEVTVVSDAERTGAMLRRAGVAVGDRLNGLGAIYAGEVVVRLRRKGL</sequence>
<feature type="transmembrane region" description="Helical" evidence="1">
    <location>
        <begin position="48"/>
        <end position="77"/>
    </location>
</feature>
<dbReference type="EMBL" id="BAAATE010000025">
    <property type="protein sequence ID" value="GAA2684670.1"/>
    <property type="molecule type" value="Genomic_DNA"/>
</dbReference>
<reference evidence="3 4" key="1">
    <citation type="journal article" date="2019" name="Int. J. Syst. Evol. Microbiol.">
        <title>The Global Catalogue of Microorganisms (GCM) 10K type strain sequencing project: providing services to taxonomists for standard genome sequencing and annotation.</title>
        <authorList>
            <consortium name="The Broad Institute Genomics Platform"/>
            <consortium name="The Broad Institute Genome Sequencing Center for Infectious Disease"/>
            <person name="Wu L."/>
            <person name="Ma J."/>
        </authorList>
    </citation>
    <scope>NUCLEOTIDE SEQUENCE [LARGE SCALE GENOMIC DNA]</scope>
    <source>
        <strain evidence="3 4">JCM 6835</strain>
    </source>
</reference>
<organism evidence="3 4">
    <name type="scientific">Nonomuraea recticatena</name>
    <dbReference type="NCBI Taxonomy" id="46178"/>
    <lineage>
        <taxon>Bacteria</taxon>
        <taxon>Bacillati</taxon>
        <taxon>Actinomycetota</taxon>
        <taxon>Actinomycetes</taxon>
        <taxon>Streptosporangiales</taxon>
        <taxon>Streptosporangiaceae</taxon>
        <taxon>Nonomuraea</taxon>
    </lineage>
</organism>
<feature type="domain" description="DUF6286" evidence="2">
    <location>
        <begin position="106"/>
        <end position="210"/>
    </location>
</feature>
<keyword evidence="1" id="KW-0472">Membrane</keyword>
<protein>
    <recommendedName>
        <fullName evidence="2">DUF6286 domain-containing protein</fullName>
    </recommendedName>
</protein>
<dbReference type="Proteomes" id="UP001501666">
    <property type="component" value="Unassembled WGS sequence"/>
</dbReference>
<keyword evidence="1" id="KW-0812">Transmembrane</keyword>
<evidence type="ECO:0000313" key="3">
    <source>
        <dbReference type="EMBL" id="GAA2684670.1"/>
    </source>
</evidence>
<proteinExistence type="predicted"/>
<evidence type="ECO:0000313" key="4">
    <source>
        <dbReference type="Proteomes" id="UP001501666"/>
    </source>
</evidence>
<keyword evidence="1" id="KW-1133">Transmembrane helix</keyword>
<evidence type="ECO:0000256" key="1">
    <source>
        <dbReference type="SAM" id="Phobius"/>
    </source>
</evidence>
<keyword evidence="4" id="KW-1185">Reference proteome</keyword>
<feature type="transmembrane region" description="Helical" evidence="1">
    <location>
        <begin position="97"/>
        <end position="117"/>
    </location>
</feature>
<comment type="caution">
    <text evidence="3">The sequence shown here is derived from an EMBL/GenBank/DDBJ whole genome shotgun (WGS) entry which is preliminary data.</text>
</comment>
<dbReference type="InterPro" id="IPR046253">
    <property type="entry name" value="DUF6286"/>
</dbReference>